<dbReference type="InterPro" id="IPR036615">
    <property type="entry name" value="Mur_ligase_C_dom_sf"/>
</dbReference>
<dbReference type="PROSITE" id="PS01011">
    <property type="entry name" value="FOLYLPOLYGLU_SYNT_1"/>
    <property type="match status" value="1"/>
</dbReference>
<dbReference type="Gramene" id="ONK81208">
    <property type="protein sequence ID" value="ONK81208"/>
    <property type="gene ID" value="A4U43_C01F26510"/>
</dbReference>
<dbReference type="Gene3D" id="3.40.1190.10">
    <property type="entry name" value="Mur-like, catalytic domain"/>
    <property type="match status" value="1"/>
</dbReference>
<organism evidence="8 9">
    <name type="scientific">Asparagus officinalis</name>
    <name type="common">Garden asparagus</name>
    <dbReference type="NCBI Taxonomy" id="4686"/>
    <lineage>
        <taxon>Eukaryota</taxon>
        <taxon>Viridiplantae</taxon>
        <taxon>Streptophyta</taxon>
        <taxon>Embryophyta</taxon>
        <taxon>Tracheophyta</taxon>
        <taxon>Spermatophyta</taxon>
        <taxon>Magnoliopsida</taxon>
        <taxon>Liliopsida</taxon>
        <taxon>Asparagales</taxon>
        <taxon>Asparagaceae</taxon>
        <taxon>Asparagoideae</taxon>
        <taxon>Asparagus</taxon>
    </lineage>
</organism>
<dbReference type="GO" id="GO:0005737">
    <property type="term" value="C:cytoplasm"/>
    <property type="evidence" value="ECO:0007669"/>
    <property type="project" value="TreeGrafter"/>
</dbReference>
<evidence type="ECO:0000313" key="8">
    <source>
        <dbReference type="EMBL" id="ONK81208.1"/>
    </source>
</evidence>
<dbReference type="GO" id="GO:0046872">
    <property type="term" value="F:metal ion binding"/>
    <property type="evidence" value="ECO:0007669"/>
    <property type="project" value="UniProtKB-KW"/>
</dbReference>
<evidence type="ECO:0000259" key="7">
    <source>
        <dbReference type="Pfam" id="PF08245"/>
    </source>
</evidence>
<comment type="similarity">
    <text evidence="1">Belongs to the folylpolyglutamate synthase family.</text>
</comment>
<proteinExistence type="inferred from homology"/>
<keyword evidence="2" id="KW-0436">Ligase</keyword>
<evidence type="ECO:0000256" key="1">
    <source>
        <dbReference type="ARBA" id="ARBA00008276"/>
    </source>
</evidence>
<dbReference type="PANTHER" id="PTHR11136">
    <property type="entry name" value="FOLYLPOLYGLUTAMATE SYNTHASE-RELATED"/>
    <property type="match status" value="1"/>
</dbReference>
<keyword evidence="4" id="KW-0547">Nucleotide-binding</keyword>
<dbReference type="AlphaFoldDB" id="A0A5P1FSK2"/>
<dbReference type="Pfam" id="PF08245">
    <property type="entry name" value="Mur_ligase_M"/>
    <property type="match status" value="1"/>
</dbReference>
<accession>A0A5P1FSK2</accession>
<protein>
    <recommendedName>
        <fullName evidence="7">Mur ligase central domain-containing protein</fullName>
    </recommendedName>
</protein>
<gene>
    <name evidence="8" type="ORF">A4U43_C01F26510</name>
</gene>
<dbReference type="GO" id="GO:0008841">
    <property type="term" value="F:dihydrofolate synthase activity"/>
    <property type="evidence" value="ECO:0007669"/>
    <property type="project" value="TreeGrafter"/>
</dbReference>
<dbReference type="OMA" id="NLGWRIS"/>
<reference evidence="9" key="1">
    <citation type="journal article" date="2017" name="Nat. Commun.">
        <title>The asparagus genome sheds light on the origin and evolution of a young Y chromosome.</title>
        <authorList>
            <person name="Harkess A."/>
            <person name="Zhou J."/>
            <person name="Xu C."/>
            <person name="Bowers J.E."/>
            <person name="Van der Hulst R."/>
            <person name="Ayyampalayam S."/>
            <person name="Mercati F."/>
            <person name="Riccardi P."/>
            <person name="McKain M.R."/>
            <person name="Kakrana A."/>
            <person name="Tang H."/>
            <person name="Ray J."/>
            <person name="Groenendijk J."/>
            <person name="Arikit S."/>
            <person name="Mathioni S.M."/>
            <person name="Nakano M."/>
            <person name="Shan H."/>
            <person name="Telgmann-Rauber A."/>
            <person name="Kanno A."/>
            <person name="Yue Z."/>
            <person name="Chen H."/>
            <person name="Li W."/>
            <person name="Chen Y."/>
            <person name="Xu X."/>
            <person name="Zhang Y."/>
            <person name="Luo S."/>
            <person name="Chen H."/>
            <person name="Gao J."/>
            <person name="Mao Z."/>
            <person name="Pires J.C."/>
            <person name="Luo M."/>
            <person name="Kudrna D."/>
            <person name="Wing R.A."/>
            <person name="Meyers B.C."/>
            <person name="Yi K."/>
            <person name="Kong H."/>
            <person name="Lavrijsen P."/>
            <person name="Sunseri F."/>
            <person name="Falavigna A."/>
            <person name="Ye Y."/>
            <person name="Leebens-Mack J.H."/>
            <person name="Chen G."/>
        </authorList>
    </citation>
    <scope>NUCLEOTIDE SEQUENCE [LARGE SCALE GENOMIC DNA]</scope>
    <source>
        <strain evidence="9">cv. DH0086</strain>
    </source>
</reference>
<evidence type="ECO:0000256" key="4">
    <source>
        <dbReference type="ARBA" id="ARBA00022741"/>
    </source>
</evidence>
<dbReference type="InterPro" id="IPR013221">
    <property type="entry name" value="Mur_ligase_cen"/>
</dbReference>
<dbReference type="GO" id="GO:0005524">
    <property type="term" value="F:ATP binding"/>
    <property type="evidence" value="ECO:0007669"/>
    <property type="project" value="UniProtKB-KW"/>
</dbReference>
<dbReference type="EMBL" id="CM007381">
    <property type="protein sequence ID" value="ONK81208.1"/>
    <property type="molecule type" value="Genomic_DNA"/>
</dbReference>
<feature type="domain" description="Mur ligase central" evidence="7">
    <location>
        <begin position="114"/>
        <end position="358"/>
    </location>
</feature>
<dbReference type="Proteomes" id="UP000243459">
    <property type="component" value="Chromosome 1"/>
</dbReference>
<dbReference type="PANTHER" id="PTHR11136:SF0">
    <property type="entry name" value="DIHYDROFOLATE SYNTHETASE-RELATED"/>
    <property type="match status" value="1"/>
</dbReference>
<evidence type="ECO:0000256" key="6">
    <source>
        <dbReference type="ARBA" id="ARBA00022842"/>
    </source>
</evidence>
<dbReference type="GO" id="GO:0004326">
    <property type="term" value="F:tetrahydrofolylpolyglutamate synthase activity"/>
    <property type="evidence" value="ECO:0007669"/>
    <property type="project" value="InterPro"/>
</dbReference>
<keyword evidence="9" id="KW-1185">Reference proteome</keyword>
<dbReference type="SUPFAM" id="SSF53623">
    <property type="entry name" value="MurD-like peptide ligases, catalytic domain"/>
    <property type="match status" value="1"/>
</dbReference>
<evidence type="ECO:0000313" key="9">
    <source>
        <dbReference type="Proteomes" id="UP000243459"/>
    </source>
</evidence>
<dbReference type="InterPro" id="IPR018109">
    <property type="entry name" value="Folylpolyglutamate_synth_CS"/>
</dbReference>
<sequence length="536" mass="58593">MALAFSSVHRLTHFEMKRMQCFTKFICPFRNLVKRTEILALTSGCSKSRSYSSVQEDNKISDLLDYMERLKNYEKLSVPRGAGTDSEDGFDLGRMRRFLEQLGNPHYHFQAVHIAGTKGKGSTAAFLSNILRQGGYSVGCYTSPHLLTVRECISFGKKGGHISADALINLFHQTKEIIDQSIELENGSLTYFEVFTGLAFLAFFQEKVDIAVIEAGLGGARDATNVLRNTELAASVITSIGEEHLAALGGSLESIAVAKSGIIKHGCPVVIGGPFESHVEHIIRDKAHSMNSPVVSACDPGIKSAIKCFSREDGDPYQTSDIRIQGRENLEMFVDLPDVKLRMLGNHQLQNAVTATCTALCLRNQAHTEASAEGLSDVIRMTCPDGMFAFVVAMATDKDHLAFARKILTGPRPEIVLLTEVSIAGGKSRATPASILKDAWRRTAADLCLDFMDFGVIDEENNLNKLISCTPASRDNKIIILASCQNLSVCDSIKIADQLLKFRDRDKSRLIVVTGSLHIVSSTLAAVSKVDEMIVS</sequence>
<evidence type="ECO:0000256" key="2">
    <source>
        <dbReference type="ARBA" id="ARBA00022598"/>
    </source>
</evidence>
<dbReference type="PROSITE" id="PS01012">
    <property type="entry name" value="FOLYLPOLYGLU_SYNT_2"/>
    <property type="match status" value="1"/>
</dbReference>
<dbReference type="NCBIfam" id="TIGR01499">
    <property type="entry name" value="folC"/>
    <property type="match status" value="1"/>
</dbReference>
<dbReference type="InterPro" id="IPR036565">
    <property type="entry name" value="Mur-like_cat_sf"/>
</dbReference>
<keyword evidence="5" id="KW-0067">ATP-binding</keyword>
<dbReference type="SUPFAM" id="SSF53244">
    <property type="entry name" value="MurD-like peptide ligases, peptide-binding domain"/>
    <property type="match status" value="1"/>
</dbReference>
<name>A0A5P1FSK2_ASPOF</name>
<keyword evidence="3" id="KW-0479">Metal-binding</keyword>
<evidence type="ECO:0000256" key="3">
    <source>
        <dbReference type="ARBA" id="ARBA00022723"/>
    </source>
</evidence>
<dbReference type="InterPro" id="IPR001645">
    <property type="entry name" value="Folylpolyglutamate_synth"/>
</dbReference>
<evidence type="ECO:0000256" key="5">
    <source>
        <dbReference type="ARBA" id="ARBA00022840"/>
    </source>
</evidence>
<keyword evidence="6" id="KW-0460">Magnesium</keyword>